<evidence type="ECO:0000313" key="1">
    <source>
        <dbReference type="EMBL" id="KAJ9073812.1"/>
    </source>
</evidence>
<sequence>MFFASVLAAFGLFSDIVAHANKDGLYPPSVNEHTGTLEYTFASKAQLLRRGKGKSRINIQKSGASLKRSKSSSPRKGRRSSNKENFN</sequence>
<evidence type="ECO:0000313" key="2">
    <source>
        <dbReference type="Proteomes" id="UP001165960"/>
    </source>
</evidence>
<dbReference type="Proteomes" id="UP001165960">
    <property type="component" value="Unassembled WGS sequence"/>
</dbReference>
<protein>
    <submittedName>
        <fullName evidence="1">Uncharacterized protein</fullName>
    </submittedName>
</protein>
<dbReference type="EMBL" id="QTSX02002885">
    <property type="protein sequence ID" value="KAJ9073812.1"/>
    <property type="molecule type" value="Genomic_DNA"/>
</dbReference>
<gene>
    <name evidence="1" type="ORF">DSO57_1012560</name>
</gene>
<organism evidence="1 2">
    <name type="scientific">Entomophthora muscae</name>
    <dbReference type="NCBI Taxonomy" id="34485"/>
    <lineage>
        <taxon>Eukaryota</taxon>
        <taxon>Fungi</taxon>
        <taxon>Fungi incertae sedis</taxon>
        <taxon>Zoopagomycota</taxon>
        <taxon>Entomophthoromycotina</taxon>
        <taxon>Entomophthoromycetes</taxon>
        <taxon>Entomophthorales</taxon>
        <taxon>Entomophthoraceae</taxon>
        <taxon>Entomophthora</taxon>
    </lineage>
</organism>
<proteinExistence type="predicted"/>
<reference evidence="1" key="1">
    <citation type="submission" date="2022-04" db="EMBL/GenBank/DDBJ databases">
        <title>Genome of the entomopathogenic fungus Entomophthora muscae.</title>
        <authorList>
            <person name="Elya C."/>
            <person name="Lovett B.R."/>
            <person name="Lee E."/>
            <person name="Macias A.M."/>
            <person name="Hajek A.E."/>
            <person name="De Bivort B.L."/>
            <person name="Kasson M.T."/>
            <person name="De Fine Licht H.H."/>
            <person name="Stajich J.E."/>
        </authorList>
    </citation>
    <scope>NUCLEOTIDE SEQUENCE</scope>
    <source>
        <strain evidence="1">Berkeley</strain>
    </source>
</reference>
<accession>A0ACC2TH06</accession>
<keyword evidence="2" id="KW-1185">Reference proteome</keyword>
<name>A0ACC2TH06_9FUNG</name>
<comment type="caution">
    <text evidence="1">The sequence shown here is derived from an EMBL/GenBank/DDBJ whole genome shotgun (WGS) entry which is preliminary data.</text>
</comment>